<dbReference type="Proteomes" id="UP001432322">
    <property type="component" value="Unassembled WGS sequence"/>
</dbReference>
<dbReference type="EMBL" id="BTSY01000004">
    <property type="protein sequence ID" value="GMT26097.1"/>
    <property type="molecule type" value="Genomic_DNA"/>
</dbReference>
<gene>
    <name evidence="2" type="ORF">PFISCL1PPCAC_17394</name>
</gene>
<accession>A0AAV5W7N4</accession>
<feature type="region of interest" description="Disordered" evidence="1">
    <location>
        <begin position="27"/>
        <end position="58"/>
    </location>
</feature>
<feature type="compositionally biased region" description="Basic and acidic residues" evidence="1">
    <location>
        <begin position="46"/>
        <end position="58"/>
    </location>
</feature>
<feature type="compositionally biased region" description="Basic residues" evidence="1">
    <location>
        <begin position="32"/>
        <end position="45"/>
    </location>
</feature>
<evidence type="ECO:0000313" key="2">
    <source>
        <dbReference type="EMBL" id="GMT26097.1"/>
    </source>
</evidence>
<dbReference type="AlphaFoldDB" id="A0AAV5W7N4"/>
<comment type="caution">
    <text evidence="2">The sequence shown here is derived from an EMBL/GenBank/DDBJ whole genome shotgun (WGS) entry which is preliminary data.</text>
</comment>
<evidence type="ECO:0000313" key="3">
    <source>
        <dbReference type="Proteomes" id="UP001432322"/>
    </source>
</evidence>
<feature type="non-terminal residue" evidence="2">
    <location>
        <position position="1"/>
    </location>
</feature>
<organism evidence="2 3">
    <name type="scientific">Pristionchus fissidentatus</name>
    <dbReference type="NCBI Taxonomy" id="1538716"/>
    <lineage>
        <taxon>Eukaryota</taxon>
        <taxon>Metazoa</taxon>
        <taxon>Ecdysozoa</taxon>
        <taxon>Nematoda</taxon>
        <taxon>Chromadorea</taxon>
        <taxon>Rhabditida</taxon>
        <taxon>Rhabditina</taxon>
        <taxon>Diplogasteromorpha</taxon>
        <taxon>Diplogasteroidea</taxon>
        <taxon>Neodiplogasteridae</taxon>
        <taxon>Pristionchus</taxon>
    </lineage>
</organism>
<proteinExistence type="predicted"/>
<name>A0AAV5W7N4_9BILA</name>
<protein>
    <submittedName>
        <fullName evidence="2">Uncharacterized protein</fullName>
    </submittedName>
</protein>
<reference evidence="2" key="1">
    <citation type="submission" date="2023-10" db="EMBL/GenBank/DDBJ databases">
        <title>Genome assembly of Pristionchus species.</title>
        <authorList>
            <person name="Yoshida K."/>
            <person name="Sommer R.J."/>
        </authorList>
    </citation>
    <scope>NUCLEOTIDE SEQUENCE</scope>
    <source>
        <strain evidence="2">RS5133</strain>
    </source>
</reference>
<sequence length="178" mass="20560">NIRHDVICRLRQHPTQISRRRLCLTASQAHPSRTRRARHAGQRAHHGGEHATVRHEADEDAARGLLQPDLWRLRRYSQEIRDSGHPFSGAALRPRVLRGPPYRQARGWSRYRMLHQQMQLLASQEILLHELSGSAHFVTHSDLPRPAPTVPPPPPDQYRHHYSTPIQSFRCATVHPEI</sequence>
<evidence type="ECO:0000256" key="1">
    <source>
        <dbReference type="SAM" id="MobiDB-lite"/>
    </source>
</evidence>
<keyword evidence="3" id="KW-1185">Reference proteome</keyword>